<organism evidence="3 4">
    <name type="scientific">Daphnia magna</name>
    <dbReference type="NCBI Taxonomy" id="35525"/>
    <lineage>
        <taxon>Eukaryota</taxon>
        <taxon>Metazoa</taxon>
        <taxon>Ecdysozoa</taxon>
        <taxon>Arthropoda</taxon>
        <taxon>Crustacea</taxon>
        <taxon>Branchiopoda</taxon>
        <taxon>Diplostraca</taxon>
        <taxon>Cladocera</taxon>
        <taxon>Anomopoda</taxon>
        <taxon>Daphniidae</taxon>
        <taxon>Daphnia</taxon>
    </lineage>
</organism>
<gene>
    <name evidence="3" type="ORF">OUZ56_033043</name>
</gene>
<evidence type="ECO:0000256" key="1">
    <source>
        <dbReference type="SAM" id="MobiDB-lite"/>
    </source>
</evidence>
<dbReference type="Proteomes" id="UP001234178">
    <property type="component" value="Unassembled WGS sequence"/>
</dbReference>
<keyword evidence="2" id="KW-0812">Transmembrane</keyword>
<keyword evidence="2" id="KW-1133">Transmembrane helix</keyword>
<sequence>MWSRNLFHRLFLISRMITLKLFIRLFLIYRVITLSLFLRLFLIHQVIPLSLFLHLFVIYQMIPLNLFLRRSLMYKSSRVLTDTPEKDEIEQDYVLQQEKLMKSTKAKRALLPQQKEKCKSRNNQVQSESLTKKNETPIVCIEKKMSRKSKVKDNISNKENETPVAHVEKKKSRKFQVQEKTSNKENLTSLANSVICNESDGVCSTDKVQRTRSGRVIHQKVLVNYEYD</sequence>
<proteinExistence type="predicted"/>
<feature type="region of interest" description="Disordered" evidence="1">
    <location>
        <begin position="150"/>
        <end position="183"/>
    </location>
</feature>
<comment type="caution">
    <text evidence="3">The sequence shown here is derived from an EMBL/GenBank/DDBJ whole genome shotgun (WGS) entry which is preliminary data.</text>
</comment>
<name>A0ABR0BA33_9CRUS</name>
<protein>
    <submittedName>
        <fullName evidence="3">Uncharacterized protein</fullName>
    </submittedName>
</protein>
<evidence type="ECO:0000256" key="2">
    <source>
        <dbReference type="SAM" id="Phobius"/>
    </source>
</evidence>
<keyword evidence="4" id="KW-1185">Reference proteome</keyword>
<reference evidence="3 4" key="1">
    <citation type="journal article" date="2023" name="Nucleic Acids Res.">
        <title>The hologenome of Daphnia magna reveals possible DNA methylation and microbiome-mediated evolution of the host genome.</title>
        <authorList>
            <person name="Chaturvedi A."/>
            <person name="Li X."/>
            <person name="Dhandapani V."/>
            <person name="Marshall H."/>
            <person name="Kissane S."/>
            <person name="Cuenca-Cambronero M."/>
            <person name="Asole G."/>
            <person name="Calvet F."/>
            <person name="Ruiz-Romero M."/>
            <person name="Marangio P."/>
            <person name="Guigo R."/>
            <person name="Rago D."/>
            <person name="Mirbahai L."/>
            <person name="Eastwood N."/>
            <person name="Colbourne J.K."/>
            <person name="Zhou J."/>
            <person name="Mallon E."/>
            <person name="Orsini L."/>
        </authorList>
    </citation>
    <scope>NUCLEOTIDE SEQUENCE [LARGE SCALE GENOMIC DNA]</scope>
    <source>
        <strain evidence="3">LRV0_1</strain>
    </source>
</reference>
<feature type="transmembrane region" description="Helical" evidence="2">
    <location>
        <begin position="49"/>
        <end position="68"/>
    </location>
</feature>
<dbReference type="EMBL" id="JAOYFB010000043">
    <property type="protein sequence ID" value="KAK4045436.1"/>
    <property type="molecule type" value="Genomic_DNA"/>
</dbReference>
<keyword evidence="2" id="KW-0472">Membrane</keyword>
<feature type="compositionally biased region" description="Basic and acidic residues" evidence="1">
    <location>
        <begin position="151"/>
        <end position="161"/>
    </location>
</feature>
<accession>A0ABR0BA33</accession>
<feature type="transmembrane region" description="Helical" evidence="2">
    <location>
        <begin position="21"/>
        <end position="43"/>
    </location>
</feature>
<evidence type="ECO:0000313" key="4">
    <source>
        <dbReference type="Proteomes" id="UP001234178"/>
    </source>
</evidence>
<evidence type="ECO:0000313" key="3">
    <source>
        <dbReference type="EMBL" id="KAK4045436.1"/>
    </source>
</evidence>